<keyword evidence="1 2" id="KW-0963">Cytoplasm</keyword>
<dbReference type="InterPro" id="IPR038136">
    <property type="entry name" value="CofD-like_dom_sf"/>
</dbReference>
<proteinExistence type="inferred from homology"/>
<sequence length="354" mass="37399">MSGGRVPDMGRAPSTEELPLLLGGLLGSSPQDSEAGDEPRVVSFGGGHGLYAALRAFRLITENLTAVVTVADDGGSSGRLRAEMGGLPPGDLRMALAALCDDGEWGRVWRGVMQHRFVSRGALDGHAVGNLLIAALWQIHEDHVVGLDWIARLLRAHGRVLPMSSVPLTIEADVVTPAAGASEVIRGQSVLAATPGLVEEVRLDPASPPARSETIAAVEAADVLNLGPGSWYTSVMPHLLVPQLADAIVRSQALKTLTLNLGAAPGETVDLSLVDHLQSLHRHAPDLRLDVVLVDAAAAAKESALVGIASELFGAEVRTHPLTSRRPRQHDSLKLAACYRDLLLDRGLLTEDSW</sequence>
<dbReference type="Gene3D" id="3.40.50.10680">
    <property type="entry name" value="CofD-like domains"/>
    <property type="match status" value="1"/>
</dbReference>
<dbReference type="GO" id="GO:0043743">
    <property type="term" value="F:LPPG:FO 2-phospho-L-lactate transferase activity"/>
    <property type="evidence" value="ECO:0007669"/>
    <property type="project" value="InterPro"/>
</dbReference>
<organism evidence="4 5">
    <name type="scientific">Brevibacterium senegalense</name>
    <dbReference type="NCBI Taxonomy" id="1033736"/>
    <lineage>
        <taxon>Bacteria</taxon>
        <taxon>Bacillati</taxon>
        <taxon>Actinomycetota</taxon>
        <taxon>Actinomycetes</taxon>
        <taxon>Micrococcales</taxon>
        <taxon>Brevibacteriaceae</taxon>
        <taxon>Brevibacterium</taxon>
    </lineage>
</organism>
<comment type="function">
    <text evidence="2">Required for morphogenesis under gluconeogenic growth conditions.</text>
</comment>
<dbReference type="Proteomes" id="UP000784435">
    <property type="component" value="Unassembled WGS sequence"/>
</dbReference>
<dbReference type="EMBL" id="DYUK01000081">
    <property type="protein sequence ID" value="HJG79523.1"/>
    <property type="molecule type" value="Genomic_DNA"/>
</dbReference>
<dbReference type="NCBIfam" id="TIGR01826">
    <property type="entry name" value="CofD_related"/>
    <property type="match status" value="1"/>
</dbReference>
<evidence type="ECO:0000313" key="5">
    <source>
        <dbReference type="Proteomes" id="UP000784435"/>
    </source>
</evidence>
<dbReference type="PANTHER" id="PTHR30135">
    <property type="entry name" value="UNCHARACTERIZED PROTEIN YVCK-RELATED"/>
    <property type="match status" value="1"/>
</dbReference>
<dbReference type="SUPFAM" id="SSF142338">
    <property type="entry name" value="CofD-like"/>
    <property type="match status" value="1"/>
</dbReference>
<dbReference type="GO" id="GO:0008360">
    <property type="term" value="P:regulation of cell shape"/>
    <property type="evidence" value="ECO:0007669"/>
    <property type="project" value="UniProtKB-UniRule"/>
</dbReference>
<comment type="caution">
    <text evidence="4">The sequence shown here is derived from an EMBL/GenBank/DDBJ whole genome shotgun (WGS) entry which is preliminary data.</text>
</comment>
<comment type="similarity">
    <text evidence="2">Belongs to the gluconeogenesis factor family.</text>
</comment>
<dbReference type="AlphaFoldDB" id="A0A921MCL6"/>
<protein>
    <recommendedName>
        <fullName evidence="2">Putative gluconeogenesis factor</fullName>
    </recommendedName>
</protein>
<evidence type="ECO:0000256" key="2">
    <source>
        <dbReference type="HAMAP-Rule" id="MF_00973"/>
    </source>
</evidence>
<dbReference type="Pfam" id="PF01933">
    <property type="entry name" value="CofD"/>
    <property type="match status" value="1"/>
</dbReference>
<feature type="region of interest" description="Disordered" evidence="3">
    <location>
        <begin position="21"/>
        <end position="40"/>
    </location>
</feature>
<dbReference type="CDD" id="cd07187">
    <property type="entry name" value="YvcK_like"/>
    <property type="match status" value="1"/>
</dbReference>
<evidence type="ECO:0000256" key="3">
    <source>
        <dbReference type="SAM" id="MobiDB-lite"/>
    </source>
</evidence>
<evidence type="ECO:0000256" key="1">
    <source>
        <dbReference type="ARBA" id="ARBA00022490"/>
    </source>
</evidence>
<name>A0A921MCL6_9MICO</name>
<accession>A0A921MCL6</accession>
<reference evidence="4" key="2">
    <citation type="submission" date="2021-09" db="EMBL/GenBank/DDBJ databases">
        <authorList>
            <person name="Gilroy R."/>
        </authorList>
    </citation>
    <scope>NUCLEOTIDE SEQUENCE</scope>
    <source>
        <strain evidence="4">ChiGjej5B5-7349</strain>
    </source>
</reference>
<reference evidence="4" key="1">
    <citation type="journal article" date="2021" name="PeerJ">
        <title>Extensive microbial diversity within the chicken gut microbiome revealed by metagenomics and culture.</title>
        <authorList>
            <person name="Gilroy R."/>
            <person name="Ravi A."/>
            <person name="Getino M."/>
            <person name="Pursley I."/>
            <person name="Horton D.L."/>
            <person name="Alikhan N.F."/>
            <person name="Baker D."/>
            <person name="Gharbi K."/>
            <person name="Hall N."/>
            <person name="Watson M."/>
            <person name="Adriaenssens E.M."/>
            <person name="Foster-Nyarko E."/>
            <person name="Jarju S."/>
            <person name="Secka A."/>
            <person name="Antonio M."/>
            <person name="Oren A."/>
            <person name="Chaudhuri R.R."/>
            <person name="La Ragione R."/>
            <person name="Hildebrand F."/>
            <person name="Pallen M.J."/>
        </authorList>
    </citation>
    <scope>NUCLEOTIDE SEQUENCE</scope>
    <source>
        <strain evidence="4">ChiGjej5B5-7349</strain>
    </source>
</reference>
<dbReference type="InterPro" id="IPR002882">
    <property type="entry name" value="CofD"/>
</dbReference>
<feature type="compositionally biased region" description="Low complexity" evidence="3">
    <location>
        <begin position="21"/>
        <end position="30"/>
    </location>
</feature>
<dbReference type="HAMAP" id="MF_00973">
    <property type="entry name" value="Gluconeogen_factor"/>
    <property type="match status" value="1"/>
</dbReference>
<dbReference type="GO" id="GO:0005737">
    <property type="term" value="C:cytoplasm"/>
    <property type="evidence" value="ECO:0007669"/>
    <property type="project" value="UniProtKB-SubCell"/>
</dbReference>
<dbReference type="InterPro" id="IPR010119">
    <property type="entry name" value="Gluconeogen_factor"/>
</dbReference>
<gene>
    <name evidence="4" type="primary">yvcK</name>
    <name evidence="4" type="ORF">K8V08_03835</name>
</gene>
<dbReference type="PANTHER" id="PTHR30135:SF3">
    <property type="entry name" value="GLUCONEOGENESIS FACTOR-RELATED"/>
    <property type="match status" value="1"/>
</dbReference>
<evidence type="ECO:0000313" key="4">
    <source>
        <dbReference type="EMBL" id="HJG79523.1"/>
    </source>
</evidence>
<comment type="subcellular location">
    <subcellularLocation>
        <location evidence="2">Cytoplasm</location>
    </subcellularLocation>
</comment>